<feature type="transmembrane region" description="Helical" evidence="1">
    <location>
        <begin position="106"/>
        <end position="127"/>
    </location>
</feature>
<feature type="transmembrane region" description="Helical" evidence="1">
    <location>
        <begin position="147"/>
        <end position="168"/>
    </location>
</feature>
<organism evidence="2 3">
    <name type="scientific">Paenibacillus sedimenti</name>
    <dbReference type="NCBI Taxonomy" id="2770274"/>
    <lineage>
        <taxon>Bacteria</taxon>
        <taxon>Bacillati</taxon>
        <taxon>Bacillota</taxon>
        <taxon>Bacilli</taxon>
        <taxon>Bacillales</taxon>
        <taxon>Paenibacillaceae</taxon>
        <taxon>Paenibacillus</taxon>
    </lineage>
</organism>
<dbReference type="Proteomes" id="UP000650466">
    <property type="component" value="Unassembled WGS sequence"/>
</dbReference>
<evidence type="ECO:0000313" key="3">
    <source>
        <dbReference type="Proteomes" id="UP000650466"/>
    </source>
</evidence>
<keyword evidence="3" id="KW-1185">Reference proteome</keyword>
<feature type="transmembrane region" description="Helical" evidence="1">
    <location>
        <begin position="17"/>
        <end position="37"/>
    </location>
</feature>
<keyword evidence="1" id="KW-0812">Transmembrane</keyword>
<proteinExistence type="predicted"/>
<dbReference type="AlphaFoldDB" id="A0A926KSI9"/>
<comment type="caution">
    <text evidence="2">The sequence shown here is derived from an EMBL/GenBank/DDBJ whole genome shotgun (WGS) entry which is preliminary data.</text>
</comment>
<keyword evidence="1" id="KW-0472">Membrane</keyword>
<protein>
    <submittedName>
        <fullName evidence="2">Uncharacterized protein</fullName>
    </submittedName>
</protein>
<feature type="transmembrane region" description="Helical" evidence="1">
    <location>
        <begin position="49"/>
        <end position="71"/>
    </location>
</feature>
<evidence type="ECO:0000313" key="2">
    <source>
        <dbReference type="EMBL" id="MBD0381458.1"/>
    </source>
</evidence>
<reference evidence="2" key="1">
    <citation type="submission" date="2020-09" db="EMBL/GenBank/DDBJ databases">
        <title>Draft Genome Sequence of Paenibacillus sp. WST5.</title>
        <authorList>
            <person name="Bao Z."/>
        </authorList>
    </citation>
    <scope>NUCLEOTIDE SEQUENCE</scope>
    <source>
        <strain evidence="2">WST5</strain>
    </source>
</reference>
<gene>
    <name evidence="2" type="ORF">ICC18_15125</name>
</gene>
<sequence>MNSEELNKKIRKNNIEIIFTIVMATMLAFVFLQVFIIEDKDSLKALIQLLVQVNITAALAIAALVASIGTFRWEHYIKALMEDGMADDNERKIYIIKNAKNPLYRVLALNSIFVIVNVFVLFTSNFLKNNEISIVFYKFSSNTFWEWMSLILVAVMLILLIGLTYYSLKYMKELLYR</sequence>
<dbReference type="RefSeq" id="WP_188175232.1">
    <property type="nucleotide sequence ID" value="NZ_JACVVD010000004.1"/>
</dbReference>
<accession>A0A926KSI9</accession>
<evidence type="ECO:0000256" key="1">
    <source>
        <dbReference type="SAM" id="Phobius"/>
    </source>
</evidence>
<keyword evidence="1" id="KW-1133">Transmembrane helix</keyword>
<name>A0A926KSI9_9BACL</name>
<dbReference type="EMBL" id="JACVVD010000004">
    <property type="protein sequence ID" value="MBD0381458.1"/>
    <property type="molecule type" value="Genomic_DNA"/>
</dbReference>